<evidence type="ECO:0000256" key="4">
    <source>
        <dbReference type="ARBA" id="ARBA00022670"/>
    </source>
</evidence>
<evidence type="ECO:0000256" key="8">
    <source>
        <dbReference type="ARBA" id="ARBA00022833"/>
    </source>
</evidence>
<dbReference type="GO" id="GO:0016020">
    <property type="term" value="C:membrane"/>
    <property type="evidence" value="ECO:0007669"/>
    <property type="project" value="UniProtKB-SubCell"/>
</dbReference>
<feature type="transmembrane region" description="Helical" evidence="13">
    <location>
        <begin position="265"/>
        <end position="283"/>
    </location>
</feature>
<evidence type="ECO:0000256" key="10">
    <source>
        <dbReference type="ARBA" id="ARBA00023049"/>
    </source>
</evidence>
<accession>A4J5J0</accession>
<evidence type="ECO:0000313" key="16">
    <source>
        <dbReference type="Proteomes" id="UP000001556"/>
    </source>
</evidence>
<feature type="transmembrane region" description="Helical" evidence="13">
    <location>
        <begin position="174"/>
        <end position="192"/>
    </location>
</feature>
<protein>
    <submittedName>
        <fullName evidence="15">Peptidase M50</fullName>
    </submittedName>
</protein>
<feature type="region of interest" description="Disordered" evidence="12">
    <location>
        <begin position="1"/>
        <end position="31"/>
    </location>
</feature>
<dbReference type="eggNOG" id="COG1994">
    <property type="taxonomic scope" value="Bacteria"/>
</dbReference>
<dbReference type="GO" id="GO:0008237">
    <property type="term" value="F:metallopeptidase activity"/>
    <property type="evidence" value="ECO:0007669"/>
    <property type="project" value="UniProtKB-KW"/>
</dbReference>
<keyword evidence="5 13" id="KW-0812">Transmembrane</keyword>
<feature type="transmembrane region" description="Helical" evidence="13">
    <location>
        <begin position="227"/>
        <end position="244"/>
    </location>
</feature>
<keyword evidence="10" id="KW-0482">Metalloprotease</keyword>
<evidence type="ECO:0000256" key="1">
    <source>
        <dbReference type="ARBA" id="ARBA00001947"/>
    </source>
</evidence>
<feature type="transmembrane region" description="Helical" evidence="13">
    <location>
        <begin position="41"/>
        <end position="64"/>
    </location>
</feature>
<reference evidence="15 16" key="1">
    <citation type="submission" date="2007-03" db="EMBL/GenBank/DDBJ databases">
        <title>Complete sequence of Desulfotomaculum reducens MI-1.</title>
        <authorList>
            <consortium name="US DOE Joint Genome Institute"/>
            <person name="Copeland A."/>
            <person name="Lucas S."/>
            <person name="Lapidus A."/>
            <person name="Barry K."/>
            <person name="Detter J.C."/>
            <person name="Glavina del Rio T."/>
            <person name="Hammon N."/>
            <person name="Israni S."/>
            <person name="Dalin E."/>
            <person name="Tice H."/>
            <person name="Pitluck S."/>
            <person name="Sims D."/>
            <person name="Brettin T."/>
            <person name="Bruce D."/>
            <person name="Han C."/>
            <person name="Tapia R."/>
            <person name="Schmutz J."/>
            <person name="Larimer F."/>
            <person name="Land M."/>
            <person name="Hauser L."/>
            <person name="Kyrpides N."/>
            <person name="Kim E."/>
            <person name="Tebo B.M."/>
            <person name="Richardson P."/>
        </authorList>
    </citation>
    <scope>NUCLEOTIDE SEQUENCE [LARGE SCALE GENOMIC DNA]</scope>
    <source>
        <strain evidence="15 16">MI-1</strain>
    </source>
</reference>
<keyword evidence="9 13" id="KW-1133">Transmembrane helix</keyword>
<feature type="domain" description="Peptidase M50" evidence="14">
    <location>
        <begin position="174"/>
        <end position="209"/>
    </location>
</feature>
<feature type="domain" description="Peptidase M50" evidence="14">
    <location>
        <begin position="93"/>
        <end position="168"/>
    </location>
</feature>
<dbReference type="PANTHER" id="PTHR39188:SF3">
    <property type="entry name" value="STAGE IV SPORULATION PROTEIN FB"/>
    <property type="match status" value="1"/>
</dbReference>
<keyword evidence="7" id="KW-0378">Hydrolase</keyword>
<evidence type="ECO:0000256" key="9">
    <source>
        <dbReference type="ARBA" id="ARBA00022989"/>
    </source>
</evidence>
<dbReference type="RefSeq" id="WP_011878155.1">
    <property type="nucleotide sequence ID" value="NC_009253.1"/>
</dbReference>
<dbReference type="PANTHER" id="PTHR39188">
    <property type="entry name" value="MEMBRANE-ASSOCIATED ZINC METALLOPROTEASE M50B"/>
    <property type="match status" value="1"/>
</dbReference>
<evidence type="ECO:0000256" key="6">
    <source>
        <dbReference type="ARBA" id="ARBA00022723"/>
    </source>
</evidence>
<evidence type="ECO:0000256" key="5">
    <source>
        <dbReference type="ARBA" id="ARBA00022692"/>
    </source>
</evidence>
<gene>
    <name evidence="15" type="ordered locus">Dred_1818</name>
</gene>
<comment type="subcellular location">
    <subcellularLocation>
        <location evidence="2">Membrane</location>
        <topology evidence="2">Multi-pass membrane protein</topology>
    </subcellularLocation>
</comment>
<keyword evidence="8" id="KW-0862">Zinc</keyword>
<keyword evidence="4" id="KW-0645">Protease</keyword>
<evidence type="ECO:0000256" key="11">
    <source>
        <dbReference type="ARBA" id="ARBA00023136"/>
    </source>
</evidence>
<keyword evidence="16" id="KW-1185">Reference proteome</keyword>
<dbReference type="HOGENOM" id="CLU_075029_0_0_9"/>
<evidence type="ECO:0000256" key="2">
    <source>
        <dbReference type="ARBA" id="ARBA00004141"/>
    </source>
</evidence>
<dbReference type="Pfam" id="PF02163">
    <property type="entry name" value="Peptidase_M50"/>
    <property type="match status" value="2"/>
</dbReference>
<dbReference type="EMBL" id="CP000612">
    <property type="protein sequence ID" value="ABO50343.1"/>
    <property type="molecule type" value="Genomic_DNA"/>
</dbReference>
<comment type="similarity">
    <text evidence="3">Belongs to the peptidase M50B family.</text>
</comment>
<evidence type="ECO:0000313" key="15">
    <source>
        <dbReference type="EMBL" id="ABO50343.1"/>
    </source>
</evidence>
<keyword evidence="11 13" id="KW-0472">Membrane</keyword>
<dbReference type="InterPro" id="IPR008915">
    <property type="entry name" value="Peptidase_M50"/>
</dbReference>
<comment type="cofactor">
    <cofactor evidence="1">
        <name>Zn(2+)</name>
        <dbReference type="ChEBI" id="CHEBI:29105"/>
    </cofactor>
</comment>
<sequence>MDNYKNDENTNELTTNEQTAPHWEEESMPETEKKKSILSKLGIVGILLAALKFGKLATLGKFLLAALKASKFAGTIISMALTIVIYAQVYGWFFAIGFVASIFVHEMGHYITSKKIGMNVTAPMFIPFIGAFIGMKEAPRSVKEEALSALGGPLAGAFATLICLTFYYLTKTPYWVGLAYVSAFLNLFNLLPFGPLDGGRITKALSPMIWVIGLVLTIVLIIKLKSFILVLVLIVGIVEVVSMIRNKSETAKYLEVDPGFRLKIGLSYMGLLVILAIFMMYSFDISQEFIKSH</sequence>
<evidence type="ECO:0000256" key="13">
    <source>
        <dbReference type="SAM" id="Phobius"/>
    </source>
</evidence>
<feature type="transmembrane region" description="Helical" evidence="13">
    <location>
        <begin position="116"/>
        <end position="135"/>
    </location>
</feature>
<evidence type="ECO:0000256" key="12">
    <source>
        <dbReference type="SAM" id="MobiDB-lite"/>
    </source>
</evidence>
<feature type="transmembrane region" description="Helical" evidence="13">
    <location>
        <begin position="147"/>
        <end position="168"/>
    </location>
</feature>
<proteinExistence type="inferred from homology"/>
<dbReference type="GO" id="GO:0046872">
    <property type="term" value="F:metal ion binding"/>
    <property type="evidence" value="ECO:0007669"/>
    <property type="project" value="UniProtKB-KW"/>
</dbReference>
<dbReference type="STRING" id="349161.Dred_1818"/>
<dbReference type="AlphaFoldDB" id="A4J5J0"/>
<evidence type="ECO:0000256" key="7">
    <source>
        <dbReference type="ARBA" id="ARBA00022801"/>
    </source>
</evidence>
<evidence type="ECO:0000256" key="3">
    <source>
        <dbReference type="ARBA" id="ARBA00007931"/>
    </source>
</evidence>
<dbReference type="CDD" id="cd06160">
    <property type="entry name" value="S2P-M50_like_2"/>
    <property type="match status" value="1"/>
</dbReference>
<name>A4J5J0_DESRM</name>
<feature type="transmembrane region" description="Helical" evidence="13">
    <location>
        <begin position="76"/>
        <end position="104"/>
    </location>
</feature>
<dbReference type="KEGG" id="drm:Dred_1818"/>
<keyword evidence="6" id="KW-0479">Metal-binding</keyword>
<feature type="compositionally biased region" description="Basic and acidic residues" evidence="12">
    <location>
        <begin position="22"/>
        <end position="31"/>
    </location>
</feature>
<dbReference type="GO" id="GO:0006508">
    <property type="term" value="P:proteolysis"/>
    <property type="evidence" value="ECO:0007669"/>
    <property type="project" value="UniProtKB-KW"/>
</dbReference>
<organism evidence="15 16">
    <name type="scientific">Desulforamulus reducens (strain ATCC BAA-1160 / DSM 100696 / MI-1)</name>
    <name type="common">Desulfotomaculum reducens</name>
    <dbReference type="NCBI Taxonomy" id="349161"/>
    <lineage>
        <taxon>Bacteria</taxon>
        <taxon>Bacillati</taxon>
        <taxon>Bacillota</taxon>
        <taxon>Clostridia</taxon>
        <taxon>Eubacteriales</taxon>
        <taxon>Peptococcaceae</taxon>
        <taxon>Desulforamulus</taxon>
    </lineage>
</organism>
<dbReference type="Proteomes" id="UP000001556">
    <property type="component" value="Chromosome"/>
</dbReference>
<evidence type="ECO:0000259" key="14">
    <source>
        <dbReference type="Pfam" id="PF02163"/>
    </source>
</evidence>
<feature type="transmembrane region" description="Helical" evidence="13">
    <location>
        <begin position="204"/>
        <end position="221"/>
    </location>
</feature>